<dbReference type="Pfam" id="PF00582">
    <property type="entry name" value="Usp"/>
    <property type="match status" value="2"/>
</dbReference>
<name>A0A5R9Q8N4_9GAMM</name>
<feature type="domain" description="UspA" evidence="2">
    <location>
        <begin position="200"/>
        <end position="283"/>
    </location>
</feature>
<accession>A0A5R9Q8N4</accession>
<dbReference type="AlphaFoldDB" id="A0A5R9Q8N4"/>
<sequence length="283" mass="30508">MSHVLACIDGSPSAAAVCDCAAWASSTLGAPLTFLHVLDQRRYPVSGDLSGTLGLGSREYLLEELAALDEKRAKLALEHGRVLLEAACERARQAGVPQADTRQRHGDLADTLSELEDDFRLLVIGRQGEGSGLFGQHIGSNLESVVRTLHRPILVTTEHFTAPRSVMLAFDGSTTARKGVAMLAASPLFASLPVHLVMVEADTPENRAQLEAAGEGLRCVGFRVELAIRSGEVEPTLHAYQEEKGVDLMVMGAYGHSRIRQFFVGSITTAMIRASRTPLLLLR</sequence>
<dbReference type="InterPro" id="IPR006016">
    <property type="entry name" value="UspA"/>
</dbReference>
<dbReference type="CDD" id="cd00293">
    <property type="entry name" value="USP-like"/>
    <property type="match status" value="2"/>
</dbReference>
<proteinExistence type="inferred from homology"/>
<feature type="domain" description="UspA" evidence="2">
    <location>
        <begin position="2"/>
        <end position="155"/>
    </location>
</feature>
<evidence type="ECO:0000256" key="1">
    <source>
        <dbReference type="ARBA" id="ARBA00008791"/>
    </source>
</evidence>
<dbReference type="PANTHER" id="PTHR46268">
    <property type="entry name" value="STRESS RESPONSE PROTEIN NHAX"/>
    <property type="match status" value="1"/>
</dbReference>
<dbReference type="RefSeq" id="WP_138409875.1">
    <property type="nucleotide sequence ID" value="NZ_QLAE01000037.1"/>
</dbReference>
<dbReference type="OrthoDB" id="9804721at2"/>
<dbReference type="EMBL" id="QLAG01000049">
    <property type="protein sequence ID" value="TLX61390.1"/>
    <property type="molecule type" value="Genomic_DNA"/>
</dbReference>
<dbReference type="Proteomes" id="UP000306753">
    <property type="component" value="Unassembled WGS sequence"/>
</dbReference>
<protein>
    <submittedName>
        <fullName evidence="3">Universal stress protein</fullName>
    </submittedName>
</protein>
<dbReference type="InterPro" id="IPR006015">
    <property type="entry name" value="Universal_stress_UspA"/>
</dbReference>
<dbReference type="Gene3D" id="3.40.50.12370">
    <property type="match status" value="1"/>
</dbReference>
<evidence type="ECO:0000313" key="4">
    <source>
        <dbReference type="Proteomes" id="UP000306753"/>
    </source>
</evidence>
<dbReference type="SUPFAM" id="SSF52402">
    <property type="entry name" value="Adenine nucleotide alpha hydrolases-like"/>
    <property type="match status" value="2"/>
</dbReference>
<reference evidence="3 4" key="1">
    <citation type="journal article" date="2017" name="Eur. J. Clin. Microbiol. Infect. Dis.">
        <title>Uncommonly isolated clinical Pseudomonas: identification and phylogenetic assignation.</title>
        <authorList>
            <person name="Mulet M."/>
            <person name="Gomila M."/>
            <person name="Ramirez A."/>
            <person name="Cardew S."/>
            <person name="Moore E.R."/>
            <person name="Lalucat J."/>
            <person name="Garcia-Valdes E."/>
        </authorList>
    </citation>
    <scope>NUCLEOTIDE SEQUENCE [LARGE SCALE GENOMIC DNA]</scope>
    <source>
        <strain evidence="3 4">SD129</strain>
    </source>
</reference>
<dbReference type="PANTHER" id="PTHR46268:SF6">
    <property type="entry name" value="UNIVERSAL STRESS PROTEIN UP12"/>
    <property type="match status" value="1"/>
</dbReference>
<comment type="caution">
    <text evidence="3">The sequence shown here is derived from an EMBL/GenBank/DDBJ whole genome shotgun (WGS) entry which is preliminary data.</text>
</comment>
<evidence type="ECO:0000313" key="3">
    <source>
        <dbReference type="EMBL" id="TLX61390.1"/>
    </source>
</evidence>
<gene>
    <name evidence="3" type="ORF">DN820_21695</name>
</gene>
<organism evidence="3 4">
    <name type="scientific">Stutzerimonas nosocomialis</name>
    <dbReference type="NCBI Taxonomy" id="1056496"/>
    <lineage>
        <taxon>Bacteria</taxon>
        <taxon>Pseudomonadati</taxon>
        <taxon>Pseudomonadota</taxon>
        <taxon>Gammaproteobacteria</taxon>
        <taxon>Pseudomonadales</taxon>
        <taxon>Pseudomonadaceae</taxon>
        <taxon>Stutzerimonas</taxon>
    </lineage>
</organism>
<keyword evidence="4" id="KW-1185">Reference proteome</keyword>
<dbReference type="PRINTS" id="PR01438">
    <property type="entry name" value="UNVRSLSTRESS"/>
</dbReference>
<comment type="similarity">
    <text evidence="1">Belongs to the universal stress protein A family.</text>
</comment>
<evidence type="ECO:0000259" key="2">
    <source>
        <dbReference type="Pfam" id="PF00582"/>
    </source>
</evidence>